<dbReference type="EMBL" id="VDEP01000114">
    <property type="protein sequence ID" value="KAA1130013.1"/>
    <property type="molecule type" value="Genomic_DNA"/>
</dbReference>
<accession>A0A5B0RYW7</accession>
<dbReference type="Proteomes" id="UP000325313">
    <property type="component" value="Unassembled WGS sequence"/>
</dbReference>
<sequence length="59" mass="6627">MAGINLHSQIHISLQFGLSRLIANHLVAHPLLLIPFLVRWIFQWSLITGSVTVTTPLKI</sequence>
<evidence type="ECO:0000313" key="3">
    <source>
        <dbReference type="Proteomes" id="UP000325313"/>
    </source>
</evidence>
<evidence type="ECO:0000313" key="2">
    <source>
        <dbReference type="EMBL" id="KAA1130013.1"/>
    </source>
</evidence>
<organism evidence="2 3">
    <name type="scientific">Puccinia graminis f. sp. tritici</name>
    <dbReference type="NCBI Taxonomy" id="56615"/>
    <lineage>
        <taxon>Eukaryota</taxon>
        <taxon>Fungi</taxon>
        <taxon>Dikarya</taxon>
        <taxon>Basidiomycota</taxon>
        <taxon>Pucciniomycotina</taxon>
        <taxon>Pucciniomycetes</taxon>
        <taxon>Pucciniales</taxon>
        <taxon>Pucciniaceae</taxon>
        <taxon>Puccinia</taxon>
    </lineage>
</organism>
<name>A0A5B0RYW7_PUCGR</name>
<evidence type="ECO:0000256" key="1">
    <source>
        <dbReference type="SAM" id="Phobius"/>
    </source>
</evidence>
<dbReference type="AlphaFoldDB" id="A0A5B0RYW7"/>
<reference evidence="2 3" key="1">
    <citation type="submission" date="2019-05" db="EMBL/GenBank/DDBJ databases">
        <title>Emergence of the Ug99 lineage of the wheat stem rust pathogen through somatic hybridization.</title>
        <authorList>
            <person name="Li F."/>
            <person name="Upadhyaya N.M."/>
            <person name="Sperschneider J."/>
            <person name="Matny O."/>
            <person name="Nguyen-Phuc H."/>
            <person name="Mago R."/>
            <person name="Raley C."/>
            <person name="Miller M.E."/>
            <person name="Silverstein K.A.T."/>
            <person name="Henningsen E."/>
            <person name="Hirsch C.D."/>
            <person name="Visser B."/>
            <person name="Pretorius Z.A."/>
            <person name="Steffenson B.J."/>
            <person name="Schwessinger B."/>
            <person name="Dodds P.N."/>
            <person name="Figueroa M."/>
        </authorList>
    </citation>
    <scope>NUCLEOTIDE SEQUENCE [LARGE SCALE GENOMIC DNA]</scope>
    <source>
        <strain evidence="2 3">Ug99</strain>
    </source>
</reference>
<proteinExistence type="predicted"/>
<feature type="transmembrane region" description="Helical" evidence="1">
    <location>
        <begin position="21"/>
        <end position="42"/>
    </location>
</feature>
<keyword evidence="1" id="KW-0812">Transmembrane</keyword>
<keyword evidence="1" id="KW-0472">Membrane</keyword>
<comment type="caution">
    <text evidence="2">The sequence shown here is derived from an EMBL/GenBank/DDBJ whole genome shotgun (WGS) entry which is preliminary data.</text>
</comment>
<protein>
    <submittedName>
        <fullName evidence="2">Uncharacterized protein</fullName>
    </submittedName>
</protein>
<gene>
    <name evidence="2" type="ORF">PGTUg99_000009</name>
</gene>
<keyword evidence="1" id="KW-1133">Transmembrane helix</keyword>